<dbReference type="Pfam" id="PF01266">
    <property type="entry name" value="DAO"/>
    <property type="match status" value="1"/>
</dbReference>
<evidence type="ECO:0000256" key="4">
    <source>
        <dbReference type="ARBA" id="ARBA00022801"/>
    </source>
</evidence>
<dbReference type="Pfam" id="PF02545">
    <property type="entry name" value="Maf"/>
    <property type="match status" value="1"/>
</dbReference>
<feature type="region of interest" description="Disordered" evidence="7">
    <location>
        <begin position="441"/>
        <end position="477"/>
    </location>
</feature>
<dbReference type="AlphaFoldDB" id="A0A317XXV8"/>
<dbReference type="STRING" id="1882483.A0A317XXV8"/>
<dbReference type="GO" id="GO:0005737">
    <property type="term" value="C:cytoplasm"/>
    <property type="evidence" value="ECO:0007669"/>
    <property type="project" value="TreeGrafter"/>
</dbReference>
<dbReference type="InterPro" id="IPR029001">
    <property type="entry name" value="ITPase-like_fam"/>
</dbReference>
<dbReference type="Proteomes" id="UP000246740">
    <property type="component" value="Unassembled WGS sequence"/>
</dbReference>
<feature type="domain" description="FAD dependent oxidoreductase" evidence="9">
    <location>
        <begin position="178"/>
        <end position="425"/>
    </location>
</feature>
<proteinExistence type="inferred from homology"/>
<evidence type="ECO:0000256" key="7">
    <source>
        <dbReference type="SAM" id="MobiDB-lite"/>
    </source>
</evidence>
<keyword evidence="11" id="KW-1185">Reference proteome</keyword>
<evidence type="ECO:0000256" key="8">
    <source>
        <dbReference type="SAM" id="SignalP"/>
    </source>
</evidence>
<dbReference type="InterPro" id="IPR023209">
    <property type="entry name" value="DAO"/>
</dbReference>
<evidence type="ECO:0000256" key="1">
    <source>
        <dbReference type="ARBA" id="ARBA00001974"/>
    </source>
</evidence>
<evidence type="ECO:0000256" key="6">
    <source>
        <dbReference type="ARBA" id="ARBA00023002"/>
    </source>
</evidence>
<dbReference type="OrthoDB" id="2015447at2759"/>
<evidence type="ECO:0000313" key="11">
    <source>
        <dbReference type="Proteomes" id="UP000246740"/>
    </source>
</evidence>
<dbReference type="HAMAP" id="MF_00528">
    <property type="entry name" value="Maf"/>
    <property type="match status" value="1"/>
</dbReference>
<evidence type="ECO:0000313" key="10">
    <source>
        <dbReference type="EMBL" id="PWZ03146.1"/>
    </source>
</evidence>
<keyword evidence="8" id="KW-0732">Signal</keyword>
<organism evidence="10 11">
    <name type="scientific">Testicularia cyperi</name>
    <dbReference type="NCBI Taxonomy" id="1882483"/>
    <lineage>
        <taxon>Eukaryota</taxon>
        <taxon>Fungi</taxon>
        <taxon>Dikarya</taxon>
        <taxon>Basidiomycota</taxon>
        <taxon>Ustilaginomycotina</taxon>
        <taxon>Ustilaginomycetes</taxon>
        <taxon>Ustilaginales</taxon>
        <taxon>Anthracoideaceae</taxon>
        <taxon>Testicularia</taxon>
    </lineage>
</organism>
<dbReference type="InterPro" id="IPR006076">
    <property type="entry name" value="FAD-dep_OxRdtase"/>
</dbReference>
<dbReference type="GO" id="GO:0019478">
    <property type="term" value="P:D-amino acid catabolic process"/>
    <property type="evidence" value="ECO:0007669"/>
    <property type="project" value="TreeGrafter"/>
</dbReference>
<reference evidence="10 11" key="1">
    <citation type="journal article" date="2018" name="Mol. Biol. Evol.">
        <title>Broad Genomic Sampling Reveals a Smut Pathogenic Ancestry of the Fungal Clade Ustilaginomycotina.</title>
        <authorList>
            <person name="Kijpornyongpan T."/>
            <person name="Mondo S.J."/>
            <person name="Barry K."/>
            <person name="Sandor L."/>
            <person name="Lee J."/>
            <person name="Lipzen A."/>
            <person name="Pangilinan J."/>
            <person name="LaButti K."/>
            <person name="Hainaut M."/>
            <person name="Henrissat B."/>
            <person name="Grigoriev I.V."/>
            <person name="Spatafora J.W."/>
            <person name="Aime M.C."/>
        </authorList>
    </citation>
    <scope>NUCLEOTIDE SEQUENCE [LARGE SCALE GENOMIC DNA]</scope>
    <source>
        <strain evidence="10 11">MCA 3645</strain>
    </source>
</reference>
<gene>
    <name evidence="10" type="ORF">BCV70DRAFT_214612</name>
</gene>
<comment type="cofactor">
    <cofactor evidence="1">
        <name>FAD</name>
        <dbReference type="ChEBI" id="CHEBI:57692"/>
    </cofactor>
</comment>
<dbReference type="Gene3D" id="3.40.50.720">
    <property type="entry name" value="NAD(P)-binding Rossmann-like Domain"/>
    <property type="match status" value="1"/>
</dbReference>
<name>A0A317XXV8_9BASI</name>
<keyword evidence="3" id="KW-0285">Flavoprotein</keyword>
<dbReference type="CDD" id="cd00555">
    <property type="entry name" value="Maf"/>
    <property type="match status" value="1"/>
</dbReference>
<dbReference type="SUPFAM" id="SSF54373">
    <property type="entry name" value="FAD-linked reductases, C-terminal domain"/>
    <property type="match status" value="1"/>
</dbReference>
<dbReference type="GO" id="GO:0071949">
    <property type="term" value="F:FAD binding"/>
    <property type="evidence" value="ECO:0007669"/>
    <property type="project" value="InterPro"/>
</dbReference>
<dbReference type="GO" id="GO:0047429">
    <property type="term" value="F:nucleoside triphosphate diphosphatase activity"/>
    <property type="evidence" value="ECO:0007669"/>
    <property type="project" value="InterPro"/>
</dbReference>
<sequence>MPTRHIGILGAGVIGLSTALAILEDDPDTFVTVVAKDVPQVTGLSMSDPTASAQAQPRRHPAEYASAWAGGHHVSDAKNAQELRHDRVTFERMKMLTERKPWLSHPGGSTVSPAIGASTLTNASPLDSRPMSQGAEPLVWVHQTELFEGHGKNGKEQYEGVLDWYPDFQATPKSALPNGIVAGCTFSTLDINVPVYHGWLLRRMLELGGRVSIGEARSLADAISTATCGSSSAGGRVLSLAPSKWQAAGKVDALIVSPGLGARKIIGVEDDKVHPHRGQVVVVHAPWFKVPPSSMQARHTLPGYSIVRAQGGRETYIIPRGDGTVICGGTRLVNNWSPQPDEDTTSAILQRCLRLAPHLANPAKCTPLTEPRISDLDVLAVNVGLRPARTGGVRLEHGPDVDGTKIVFNYGYGGWGYQASWGAALDAKQLVEAALSGSSVRNSRQPNFSKFTHTGSRRQKTKKTTMPDQLSQRPDPVTSFALNTPLFNKLGGRRVVLASSSPRRQEILASIGLRPEIVPSTFEEDLPKSEFTGEAVYEYPVQTGAKKRENPEDPPDLVIGADTVVVQDEVIMEKPLDAQDNLRMLAELNGKKCEVISGVTVIWPVLEAPGFKIRSICEKTVVRFADNPHYLLQAYVDSREGIDRAGGFAIQGRASLLIKSIEGDFNNVVGFPLFSFSSFLHEMIENEELDFEDEDL</sequence>
<feature type="compositionally biased region" description="Polar residues" evidence="7">
    <location>
        <begin position="441"/>
        <end position="454"/>
    </location>
</feature>
<dbReference type="EMBL" id="KZ819188">
    <property type="protein sequence ID" value="PWZ03146.1"/>
    <property type="molecule type" value="Genomic_DNA"/>
</dbReference>
<feature type="chain" id="PRO_5016360538" description="FAD dependent oxidoreductase domain-containing protein" evidence="8">
    <location>
        <begin position="22"/>
        <end position="696"/>
    </location>
</feature>
<evidence type="ECO:0000259" key="9">
    <source>
        <dbReference type="Pfam" id="PF01266"/>
    </source>
</evidence>
<evidence type="ECO:0000256" key="5">
    <source>
        <dbReference type="ARBA" id="ARBA00022827"/>
    </source>
</evidence>
<dbReference type="InParanoid" id="A0A317XXV8"/>
<feature type="signal peptide" evidence="8">
    <location>
        <begin position="1"/>
        <end position="21"/>
    </location>
</feature>
<dbReference type="SUPFAM" id="SSF52972">
    <property type="entry name" value="ITPase-like"/>
    <property type="match status" value="1"/>
</dbReference>
<dbReference type="SUPFAM" id="SSF51971">
    <property type="entry name" value="Nucleotide-binding domain"/>
    <property type="match status" value="1"/>
</dbReference>
<dbReference type="NCBIfam" id="TIGR00172">
    <property type="entry name" value="maf"/>
    <property type="match status" value="1"/>
</dbReference>
<keyword evidence="6" id="KW-0560">Oxidoreductase</keyword>
<comment type="similarity">
    <text evidence="2">Belongs to the DAMOX/DASOX family.</text>
</comment>
<dbReference type="Gene3D" id="3.30.9.10">
    <property type="entry name" value="D-Amino Acid Oxidase, subunit A, domain 2"/>
    <property type="match status" value="1"/>
</dbReference>
<dbReference type="InterPro" id="IPR003697">
    <property type="entry name" value="Maf-like"/>
</dbReference>
<evidence type="ECO:0000256" key="2">
    <source>
        <dbReference type="ARBA" id="ARBA00006730"/>
    </source>
</evidence>
<evidence type="ECO:0000256" key="3">
    <source>
        <dbReference type="ARBA" id="ARBA00022630"/>
    </source>
</evidence>
<dbReference type="Gene3D" id="3.90.950.10">
    <property type="match status" value="1"/>
</dbReference>
<dbReference type="PANTHER" id="PTHR11530:SF11">
    <property type="entry name" value="D-ASPARTATE OXIDASE"/>
    <property type="match status" value="1"/>
</dbReference>
<dbReference type="PANTHER" id="PTHR11530">
    <property type="entry name" value="D-AMINO ACID OXIDASE"/>
    <property type="match status" value="1"/>
</dbReference>
<accession>A0A317XXV8</accession>
<dbReference type="GO" id="GO:0003884">
    <property type="term" value="F:D-amino-acid oxidase activity"/>
    <property type="evidence" value="ECO:0007669"/>
    <property type="project" value="InterPro"/>
</dbReference>
<keyword evidence="5" id="KW-0274">FAD</keyword>
<protein>
    <recommendedName>
        <fullName evidence="9">FAD dependent oxidoreductase domain-containing protein</fullName>
    </recommendedName>
</protein>
<keyword evidence="4" id="KW-0378">Hydrolase</keyword>